<keyword evidence="2" id="KW-0238">DNA-binding</keyword>
<accession>A0A1F6UIM4</accession>
<dbReference type="InterPro" id="IPR050807">
    <property type="entry name" value="TransReg_Diox_bact_type"/>
</dbReference>
<dbReference type="Gene3D" id="1.10.260.40">
    <property type="entry name" value="lambda repressor-like DNA-binding domains"/>
    <property type="match status" value="1"/>
</dbReference>
<gene>
    <name evidence="5" type="ORF">A2V58_07620</name>
</gene>
<dbReference type="SUPFAM" id="SSF47413">
    <property type="entry name" value="lambda repressor-like DNA-binding domains"/>
    <property type="match status" value="1"/>
</dbReference>
<evidence type="ECO:0000259" key="4">
    <source>
        <dbReference type="PROSITE" id="PS50943"/>
    </source>
</evidence>
<dbReference type="GO" id="GO:0003677">
    <property type="term" value="F:DNA binding"/>
    <property type="evidence" value="ECO:0007669"/>
    <property type="project" value="UniProtKB-KW"/>
</dbReference>
<organism evidence="5 6">
    <name type="scientific">Candidatus Muproteobacteria bacterium RBG_19FT_COMBO_61_10</name>
    <dbReference type="NCBI Taxonomy" id="1817761"/>
    <lineage>
        <taxon>Bacteria</taxon>
        <taxon>Pseudomonadati</taxon>
        <taxon>Pseudomonadota</taxon>
        <taxon>Candidatus Muproteobacteria</taxon>
    </lineage>
</organism>
<dbReference type="GO" id="GO:0003700">
    <property type="term" value="F:DNA-binding transcription factor activity"/>
    <property type="evidence" value="ECO:0007669"/>
    <property type="project" value="TreeGrafter"/>
</dbReference>
<dbReference type="PROSITE" id="PS50943">
    <property type="entry name" value="HTH_CROC1"/>
    <property type="match status" value="1"/>
</dbReference>
<protein>
    <recommendedName>
        <fullName evidence="4">HTH cro/C1-type domain-containing protein</fullName>
    </recommendedName>
</protein>
<evidence type="ECO:0000313" key="6">
    <source>
        <dbReference type="Proteomes" id="UP000177950"/>
    </source>
</evidence>
<sequence>MTKIFSSQSIQQQLAKRIRMLRVSRGWSQEVLAALAGLHRNYIGHVERAEVNIGLVNLAKIAHAFEVPVHELLMIEDRDRPEYPFRTEETAAYYLYA</sequence>
<feature type="domain" description="HTH cro/C1-type" evidence="4">
    <location>
        <begin position="18"/>
        <end position="72"/>
    </location>
</feature>
<evidence type="ECO:0000256" key="2">
    <source>
        <dbReference type="ARBA" id="ARBA00023125"/>
    </source>
</evidence>
<keyword evidence="1" id="KW-0805">Transcription regulation</keyword>
<name>A0A1F6UIM4_9PROT</name>
<reference evidence="5 6" key="1">
    <citation type="journal article" date="2016" name="Nat. Commun.">
        <title>Thousands of microbial genomes shed light on interconnected biogeochemical processes in an aquifer system.</title>
        <authorList>
            <person name="Anantharaman K."/>
            <person name="Brown C.T."/>
            <person name="Hug L.A."/>
            <person name="Sharon I."/>
            <person name="Castelle C.J."/>
            <person name="Probst A.J."/>
            <person name="Thomas B.C."/>
            <person name="Singh A."/>
            <person name="Wilkins M.J."/>
            <person name="Karaoz U."/>
            <person name="Brodie E.L."/>
            <person name="Williams K.H."/>
            <person name="Hubbard S.S."/>
            <person name="Banfield J.F."/>
        </authorList>
    </citation>
    <scope>NUCLEOTIDE SEQUENCE [LARGE SCALE GENOMIC DNA]</scope>
</reference>
<dbReference type="Proteomes" id="UP000177950">
    <property type="component" value="Unassembled WGS sequence"/>
</dbReference>
<dbReference type="PANTHER" id="PTHR46797">
    <property type="entry name" value="HTH-TYPE TRANSCRIPTIONAL REGULATOR"/>
    <property type="match status" value="1"/>
</dbReference>
<evidence type="ECO:0000256" key="1">
    <source>
        <dbReference type="ARBA" id="ARBA00023015"/>
    </source>
</evidence>
<dbReference type="AlphaFoldDB" id="A0A1F6UIM4"/>
<comment type="caution">
    <text evidence="5">The sequence shown here is derived from an EMBL/GenBank/DDBJ whole genome shotgun (WGS) entry which is preliminary data.</text>
</comment>
<dbReference type="PANTHER" id="PTHR46797:SF23">
    <property type="entry name" value="HTH-TYPE TRANSCRIPTIONAL REGULATOR SUTR"/>
    <property type="match status" value="1"/>
</dbReference>
<proteinExistence type="predicted"/>
<dbReference type="EMBL" id="MFSV01000145">
    <property type="protein sequence ID" value="OGI57229.1"/>
    <property type="molecule type" value="Genomic_DNA"/>
</dbReference>
<dbReference type="GO" id="GO:0005829">
    <property type="term" value="C:cytosol"/>
    <property type="evidence" value="ECO:0007669"/>
    <property type="project" value="TreeGrafter"/>
</dbReference>
<dbReference type="Pfam" id="PF01381">
    <property type="entry name" value="HTH_3"/>
    <property type="match status" value="1"/>
</dbReference>
<evidence type="ECO:0000313" key="5">
    <source>
        <dbReference type="EMBL" id="OGI57229.1"/>
    </source>
</evidence>
<dbReference type="InterPro" id="IPR010982">
    <property type="entry name" value="Lambda_DNA-bd_dom_sf"/>
</dbReference>
<dbReference type="CDD" id="cd00093">
    <property type="entry name" value="HTH_XRE"/>
    <property type="match status" value="1"/>
</dbReference>
<dbReference type="InterPro" id="IPR001387">
    <property type="entry name" value="Cro/C1-type_HTH"/>
</dbReference>
<keyword evidence="3" id="KW-0804">Transcription</keyword>
<evidence type="ECO:0000256" key="3">
    <source>
        <dbReference type="ARBA" id="ARBA00023163"/>
    </source>
</evidence>
<dbReference type="SMART" id="SM00530">
    <property type="entry name" value="HTH_XRE"/>
    <property type="match status" value="1"/>
</dbReference>